<dbReference type="RefSeq" id="WP_379047680.1">
    <property type="nucleotide sequence ID" value="NZ_JBHSKW010000068.1"/>
</dbReference>
<keyword evidence="1 3" id="KW-0853">WD repeat</keyword>
<dbReference type="Proteomes" id="UP001597546">
    <property type="component" value="Unassembled WGS sequence"/>
</dbReference>
<evidence type="ECO:0000256" key="2">
    <source>
        <dbReference type="ARBA" id="ARBA00022737"/>
    </source>
</evidence>
<feature type="repeat" description="WD" evidence="3">
    <location>
        <begin position="215"/>
        <end position="246"/>
    </location>
</feature>
<name>A0ABW5TUS6_9SPHI</name>
<dbReference type="EMBL" id="JBHULV010000038">
    <property type="protein sequence ID" value="MFD2732288.1"/>
    <property type="molecule type" value="Genomic_DNA"/>
</dbReference>
<feature type="repeat" description="WD" evidence="3">
    <location>
        <begin position="173"/>
        <end position="214"/>
    </location>
</feature>
<keyword evidence="5" id="KW-1185">Reference proteome</keyword>
<feature type="repeat" description="WD" evidence="3">
    <location>
        <begin position="6"/>
        <end position="40"/>
    </location>
</feature>
<evidence type="ECO:0000256" key="3">
    <source>
        <dbReference type="PROSITE-ProRule" id="PRU00221"/>
    </source>
</evidence>
<organism evidence="4 5">
    <name type="scientific">Pedobacter alpinus</name>
    <dbReference type="NCBI Taxonomy" id="1590643"/>
    <lineage>
        <taxon>Bacteria</taxon>
        <taxon>Pseudomonadati</taxon>
        <taxon>Bacteroidota</taxon>
        <taxon>Sphingobacteriia</taxon>
        <taxon>Sphingobacteriales</taxon>
        <taxon>Sphingobacteriaceae</taxon>
        <taxon>Pedobacter</taxon>
    </lineage>
</organism>
<dbReference type="PROSITE" id="PS50082">
    <property type="entry name" value="WD_REPEATS_2"/>
    <property type="match status" value="4"/>
</dbReference>
<dbReference type="InterPro" id="IPR001680">
    <property type="entry name" value="WD40_rpt"/>
</dbReference>
<dbReference type="PROSITE" id="PS50294">
    <property type="entry name" value="WD_REPEATS_REGION"/>
    <property type="match status" value="4"/>
</dbReference>
<sequence length="298" mass="33696">MRATTLTGHSNPIYSVISHPNENLFYTAGNDKGIVEWDINLKVPQRIFKGIKHTVYALEIIPNENLLIAGCNDGSICFFSLINSSLLNTIKSNSAVFHLKYNALKNELIASTDKGEILVIDPTNKKLLHQFQSGYQKVRAFDFHQNTNILATVSNDEMIRFYHLDDYTAISSIKSHENGVGSIAFTSDGNTLITGGRDAQLKIWDTYTWKLRNSFPAHLFQIYKIAIHPYLPYFATASRDKSIKIWRTGDYSLFKNLSVEKSKEGHILSVNDICWTNAGKNIISVGDDKLVKVWDFEV</sequence>
<evidence type="ECO:0000313" key="4">
    <source>
        <dbReference type="EMBL" id="MFD2732288.1"/>
    </source>
</evidence>
<dbReference type="InterPro" id="IPR036322">
    <property type="entry name" value="WD40_repeat_dom_sf"/>
</dbReference>
<accession>A0ABW5TUS6</accession>
<dbReference type="PRINTS" id="PR00320">
    <property type="entry name" value="GPROTEINBRPT"/>
</dbReference>
<proteinExistence type="predicted"/>
<feature type="repeat" description="WD" evidence="3">
    <location>
        <begin position="263"/>
        <end position="298"/>
    </location>
</feature>
<protein>
    <submittedName>
        <fullName evidence="4">WD40 repeat domain-containing protein</fullName>
    </submittedName>
</protein>
<dbReference type="SUPFAM" id="SSF50978">
    <property type="entry name" value="WD40 repeat-like"/>
    <property type="match status" value="1"/>
</dbReference>
<dbReference type="PROSITE" id="PS00678">
    <property type="entry name" value="WD_REPEATS_1"/>
    <property type="match status" value="1"/>
</dbReference>
<dbReference type="InterPro" id="IPR015943">
    <property type="entry name" value="WD40/YVTN_repeat-like_dom_sf"/>
</dbReference>
<evidence type="ECO:0000313" key="5">
    <source>
        <dbReference type="Proteomes" id="UP001597546"/>
    </source>
</evidence>
<comment type="caution">
    <text evidence="4">The sequence shown here is derived from an EMBL/GenBank/DDBJ whole genome shotgun (WGS) entry which is preliminary data.</text>
</comment>
<gene>
    <name evidence="4" type="ORF">ACFSSE_11300</name>
</gene>
<reference evidence="5" key="1">
    <citation type="journal article" date="2019" name="Int. J. Syst. Evol. Microbiol.">
        <title>The Global Catalogue of Microorganisms (GCM) 10K type strain sequencing project: providing services to taxonomists for standard genome sequencing and annotation.</title>
        <authorList>
            <consortium name="The Broad Institute Genomics Platform"/>
            <consortium name="The Broad Institute Genome Sequencing Center for Infectious Disease"/>
            <person name="Wu L."/>
            <person name="Ma J."/>
        </authorList>
    </citation>
    <scope>NUCLEOTIDE SEQUENCE [LARGE SCALE GENOMIC DNA]</scope>
    <source>
        <strain evidence="5">KCTC 42456</strain>
    </source>
</reference>
<dbReference type="InterPro" id="IPR020472">
    <property type="entry name" value="WD40_PAC1"/>
</dbReference>
<dbReference type="PANTHER" id="PTHR19848:SF8">
    <property type="entry name" value="F-BOX AND WD REPEAT DOMAIN CONTAINING 7"/>
    <property type="match status" value="1"/>
</dbReference>
<dbReference type="InterPro" id="IPR019775">
    <property type="entry name" value="WD40_repeat_CS"/>
</dbReference>
<dbReference type="Gene3D" id="2.130.10.10">
    <property type="entry name" value="YVTN repeat-like/Quinoprotein amine dehydrogenase"/>
    <property type="match status" value="2"/>
</dbReference>
<dbReference type="PANTHER" id="PTHR19848">
    <property type="entry name" value="WD40 REPEAT PROTEIN"/>
    <property type="match status" value="1"/>
</dbReference>
<dbReference type="CDD" id="cd00200">
    <property type="entry name" value="WD40"/>
    <property type="match status" value="1"/>
</dbReference>
<dbReference type="Pfam" id="PF00400">
    <property type="entry name" value="WD40"/>
    <property type="match status" value="6"/>
</dbReference>
<dbReference type="SMART" id="SM00320">
    <property type="entry name" value="WD40"/>
    <property type="match status" value="7"/>
</dbReference>
<keyword evidence="2" id="KW-0677">Repeat</keyword>
<evidence type="ECO:0000256" key="1">
    <source>
        <dbReference type="ARBA" id="ARBA00022574"/>
    </source>
</evidence>